<reference evidence="3" key="1">
    <citation type="submission" date="2023-04" db="EMBL/GenBank/DDBJ databases">
        <authorList>
            <consortium name="ELIXIR-Norway"/>
        </authorList>
    </citation>
    <scope>NUCLEOTIDE SEQUENCE [LARGE SCALE GENOMIC DNA]</scope>
</reference>
<organism evidence="3 4">
    <name type="scientific">Rangifer tarandus platyrhynchus</name>
    <name type="common">Svalbard reindeer</name>
    <dbReference type="NCBI Taxonomy" id="3082113"/>
    <lineage>
        <taxon>Eukaryota</taxon>
        <taxon>Metazoa</taxon>
        <taxon>Chordata</taxon>
        <taxon>Craniata</taxon>
        <taxon>Vertebrata</taxon>
        <taxon>Euteleostomi</taxon>
        <taxon>Mammalia</taxon>
        <taxon>Eutheria</taxon>
        <taxon>Laurasiatheria</taxon>
        <taxon>Artiodactyla</taxon>
        <taxon>Ruminantia</taxon>
        <taxon>Pecora</taxon>
        <taxon>Cervidae</taxon>
        <taxon>Odocoileinae</taxon>
        <taxon>Rangifer</taxon>
    </lineage>
</organism>
<feature type="region of interest" description="Disordered" evidence="1">
    <location>
        <begin position="1"/>
        <end position="45"/>
    </location>
</feature>
<dbReference type="PROSITE" id="PS50011">
    <property type="entry name" value="PROTEIN_KINASE_DOM"/>
    <property type="match status" value="1"/>
</dbReference>
<feature type="compositionally biased region" description="Basic and acidic residues" evidence="1">
    <location>
        <begin position="1"/>
        <end position="23"/>
    </location>
</feature>
<dbReference type="Proteomes" id="UP001176941">
    <property type="component" value="Chromosome 28"/>
</dbReference>
<dbReference type="PANTHER" id="PTHR44329">
    <property type="entry name" value="SERINE/THREONINE-PROTEIN KINASE TNNI3K-RELATED"/>
    <property type="match status" value="1"/>
</dbReference>
<protein>
    <recommendedName>
        <fullName evidence="2">Protein kinase domain-containing protein</fullName>
    </recommendedName>
</protein>
<dbReference type="InterPro" id="IPR011009">
    <property type="entry name" value="Kinase-like_dom_sf"/>
</dbReference>
<dbReference type="InterPro" id="IPR051681">
    <property type="entry name" value="Ser/Thr_Kinases-Pseudokinases"/>
</dbReference>
<feature type="domain" description="Protein kinase" evidence="2">
    <location>
        <begin position="1"/>
        <end position="186"/>
    </location>
</feature>
<proteinExistence type="predicted"/>
<dbReference type="Pfam" id="PF07714">
    <property type="entry name" value="PK_Tyr_Ser-Thr"/>
    <property type="match status" value="1"/>
</dbReference>
<evidence type="ECO:0000259" key="2">
    <source>
        <dbReference type="PROSITE" id="PS50011"/>
    </source>
</evidence>
<dbReference type="SUPFAM" id="SSF56112">
    <property type="entry name" value="Protein kinase-like (PK-like)"/>
    <property type="match status" value="1"/>
</dbReference>
<dbReference type="EMBL" id="OX459964">
    <property type="protein sequence ID" value="CAI9168982.1"/>
    <property type="molecule type" value="Genomic_DNA"/>
</dbReference>
<sequence length="219" mass="23527">MSEERPGSHCGEVAREGKGRGRGESGLSDDLAVPSTQGGAAAGDFETIKTCDVGVSLPLDENLTVTSPETCSIGTEPWRPKEALDEDGTITNKADIVAFGLTRWEVLTLPIPHTNLPDDDDDDKTFDEGDFDDDAYHAALGTRPPIDVEELDETYQRVTELFSACTDEDPKSCPSAAHTVEASEMMSRGHVKCMTTGASSMAPAALFIRIHLCSCYDDP</sequence>
<evidence type="ECO:0000313" key="4">
    <source>
        <dbReference type="Proteomes" id="UP001176941"/>
    </source>
</evidence>
<keyword evidence="4" id="KW-1185">Reference proteome</keyword>
<name>A0ABN8Z536_RANTA</name>
<gene>
    <name evidence="3" type="ORF">MRATA1EN1_LOCUS17944</name>
</gene>
<dbReference type="Gene3D" id="1.10.510.10">
    <property type="entry name" value="Transferase(Phosphotransferase) domain 1"/>
    <property type="match status" value="1"/>
</dbReference>
<evidence type="ECO:0000313" key="3">
    <source>
        <dbReference type="EMBL" id="CAI9168982.1"/>
    </source>
</evidence>
<evidence type="ECO:0000256" key="1">
    <source>
        <dbReference type="SAM" id="MobiDB-lite"/>
    </source>
</evidence>
<accession>A0ABN8Z536</accession>
<dbReference type="InterPro" id="IPR001245">
    <property type="entry name" value="Ser-Thr/Tyr_kinase_cat_dom"/>
</dbReference>
<dbReference type="InterPro" id="IPR000719">
    <property type="entry name" value="Prot_kinase_dom"/>
</dbReference>